<dbReference type="SUPFAM" id="SSF52833">
    <property type="entry name" value="Thioredoxin-like"/>
    <property type="match status" value="1"/>
</dbReference>
<feature type="domain" description="Thioredoxin" evidence="2">
    <location>
        <begin position="116"/>
        <end position="276"/>
    </location>
</feature>
<keyword evidence="4" id="KW-1185">Reference proteome</keyword>
<dbReference type="EMBL" id="JAVRHY010000002">
    <property type="protein sequence ID" value="MDT0617367.1"/>
    <property type="molecule type" value="Genomic_DNA"/>
</dbReference>
<feature type="transmembrane region" description="Helical" evidence="1">
    <location>
        <begin position="33"/>
        <end position="53"/>
    </location>
</feature>
<gene>
    <name evidence="3" type="ORF">RM531_02670</name>
</gene>
<protein>
    <submittedName>
        <fullName evidence="3">Redoxin domain-containing protein</fullName>
    </submittedName>
</protein>
<sequence>MNLLKSIFVSAFITAGLLGTVYSLYQLATVGLLSPWLGTALACGAPTLLFARLFAVATPRTSENLYLVLAGGVVGTVLAFVLGGGIPAFIALAVGVIANLAYVFWYSRFPSATTRLSEGQPLPDLTLAENGQPLTTAELTRTPALWIFYRGNWCPLCMAQVREIAAQYRELEQRGVAVHLVSPQPEANTASLARKFDAPMRFLTDTENRAADTLGILERNGLPAGMQVLGYDSDVPRPTVFITAAGGTVIHVDLSENYRVRPEPAQYFDVLDRHAAG</sequence>
<keyword evidence="1" id="KW-0472">Membrane</keyword>
<accession>A0ABU3B4I6</accession>
<dbReference type="Proteomes" id="UP001259982">
    <property type="component" value="Unassembled WGS sequence"/>
</dbReference>
<evidence type="ECO:0000259" key="2">
    <source>
        <dbReference type="PROSITE" id="PS51352"/>
    </source>
</evidence>
<keyword evidence="1" id="KW-1133">Transmembrane helix</keyword>
<dbReference type="InterPro" id="IPR000866">
    <property type="entry name" value="AhpC/TSA"/>
</dbReference>
<dbReference type="InterPro" id="IPR013766">
    <property type="entry name" value="Thioredoxin_domain"/>
</dbReference>
<dbReference type="Pfam" id="PF00578">
    <property type="entry name" value="AhpC-TSA"/>
    <property type="match status" value="1"/>
</dbReference>
<dbReference type="InterPro" id="IPR036249">
    <property type="entry name" value="Thioredoxin-like_sf"/>
</dbReference>
<proteinExistence type="predicted"/>
<dbReference type="RefSeq" id="WP_311657105.1">
    <property type="nucleotide sequence ID" value="NZ_JAVRHY010000002.1"/>
</dbReference>
<dbReference type="Gene3D" id="3.40.30.10">
    <property type="entry name" value="Glutaredoxin"/>
    <property type="match status" value="1"/>
</dbReference>
<feature type="transmembrane region" description="Helical" evidence="1">
    <location>
        <begin position="88"/>
        <end position="106"/>
    </location>
</feature>
<keyword evidence="1" id="KW-0812">Transmembrane</keyword>
<name>A0ABU3B4I6_9GAMM</name>
<comment type="caution">
    <text evidence="3">The sequence shown here is derived from an EMBL/GenBank/DDBJ whole genome shotgun (WGS) entry which is preliminary data.</text>
</comment>
<dbReference type="PROSITE" id="PS51352">
    <property type="entry name" value="THIOREDOXIN_2"/>
    <property type="match status" value="1"/>
</dbReference>
<evidence type="ECO:0000313" key="3">
    <source>
        <dbReference type="EMBL" id="MDT0617367.1"/>
    </source>
</evidence>
<feature type="transmembrane region" description="Helical" evidence="1">
    <location>
        <begin position="65"/>
        <end position="82"/>
    </location>
</feature>
<evidence type="ECO:0000313" key="4">
    <source>
        <dbReference type="Proteomes" id="UP001259982"/>
    </source>
</evidence>
<reference evidence="3 4" key="1">
    <citation type="submission" date="2023-09" db="EMBL/GenBank/DDBJ databases">
        <authorList>
            <person name="Rey-Velasco X."/>
        </authorList>
    </citation>
    <scope>NUCLEOTIDE SEQUENCE [LARGE SCALE GENOMIC DNA]</scope>
    <source>
        <strain evidence="3 4">P385</strain>
    </source>
</reference>
<evidence type="ECO:0000256" key="1">
    <source>
        <dbReference type="SAM" id="Phobius"/>
    </source>
</evidence>
<organism evidence="3 4">
    <name type="scientific">Spectribacter acetivorans</name>
    <dbReference type="NCBI Taxonomy" id="3075603"/>
    <lineage>
        <taxon>Bacteria</taxon>
        <taxon>Pseudomonadati</taxon>
        <taxon>Pseudomonadota</taxon>
        <taxon>Gammaproteobacteria</taxon>
        <taxon>Salinisphaerales</taxon>
        <taxon>Salinisphaeraceae</taxon>
        <taxon>Spectribacter</taxon>
    </lineage>
</organism>